<dbReference type="SUPFAM" id="SSF48350">
    <property type="entry name" value="GTPase activation domain, GAP"/>
    <property type="match status" value="1"/>
</dbReference>
<gene>
    <name evidence="4" type="ORF">TVAG_134970</name>
</gene>
<dbReference type="Proteomes" id="UP000001542">
    <property type="component" value="Unassembled WGS sequence"/>
</dbReference>
<reference evidence="4" key="2">
    <citation type="journal article" date="2007" name="Science">
        <title>Draft genome sequence of the sexually transmitted pathogen Trichomonas vaginalis.</title>
        <authorList>
            <person name="Carlton J.M."/>
            <person name="Hirt R.P."/>
            <person name="Silva J.C."/>
            <person name="Delcher A.L."/>
            <person name="Schatz M."/>
            <person name="Zhao Q."/>
            <person name="Wortman J.R."/>
            <person name="Bidwell S.L."/>
            <person name="Alsmark U.C.M."/>
            <person name="Besteiro S."/>
            <person name="Sicheritz-Ponten T."/>
            <person name="Noel C.J."/>
            <person name="Dacks J.B."/>
            <person name="Foster P.G."/>
            <person name="Simillion C."/>
            <person name="Van de Peer Y."/>
            <person name="Miranda-Saavedra D."/>
            <person name="Barton G.J."/>
            <person name="Westrop G.D."/>
            <person name="Mueller S."/>
            <person name="Dessi D."/>
            <person name="Fiori P.L."/>
            <person name="Ren Q."/>
            <person name="Paulsen I."/>
            <person name="Zhang H."/>
            <person name="Bastida-Corcuera F.D."/>
            <person name="Simoes-Barbosa A."/>
            <person name="Brown M.T."/>
            <person name="Hayes R.D."/>
            <person name="Mukherjee M."/>
            <person name="Okumura C.Y."/>
            <person name="Schneider R."/>
            <person name="Smith A.J."/>
            <person name="Vanacova S."/>
            <person name="Villalvazo M."/>
            <person name="Haas B.J."/>
            <person name="Pertea M."/>
            <person name="Feldblyum T.V."/>
            <person name="Utterback T.R."/>
            <person name="Shu C.L."/>
            <person name="Osoegawa K."/>
            <person name="de Jong P.J."/>
            <person name="Hrdy I."/>
            <person name="Horvathova L."/>
            <person name="Zubacova Z."/>
            <person name="Dolezal P."/>
            <person name="Malik S.B."/>
            <person name="Logsdon J.M. Jr."/>
            <person name="Henze K."/>
            <person name="Gupta A."/>
            <person name="Wang C.C."/>
            <person name="Dunne R.L."/>
            <person name="Upcroft J.A."/>
            <person name="Upcroft P."/>
            <person name="White O."/>
            <person name="Salzberg S.L."/>
            <person name="Tang P."/>
            <person name="Chiu C.-H."/>
            <person name="Lee Y.-S."/>
            <person name="Embley T.M."/>
            <person name="Coombs G.H."/>
            <person name="Mottram J.C."/>
            <person name="Tachezy J."/>
            <person name="Fraser-Liggett C.M."/>
            <person name="Johnson P.J."/>
        </authorList>
    </citation>
    <scope>NUCLEOTIDE SEQUENCE [LARGE SCALE GENOMIC DNA]</scope>
    <source>
        <strain evidence="4">G3</strain>
    </source>
</reference>
<evidence type="ECO:0000313" key="4">
    <source>
        <dbReference type="EMBL" id="EAX94590.1"/>
    </source>
</evidence>
<dbReference type="Gene3D" id="1.25.40.530">
    <property type="entry name" value="MyTH4 domain"/>
    <property type="match status" value="1"/>
</dbReference>
<dbReference type="PROSITE" id="PS50238">
    <property type="entry name" value="RHOGAP"/>
    <property type="match status" value="1"/>
</dbReference>
<reference evidence="4" key="1">
    <citation type="submission" date="2006-10" db="EMBL/GenBank/DDBJ databases">
        <authorList>
            <person name="Amadeo P."/>
            <person name="Zhao Q."/>
            <person name="Wortman J."/>
            <person name="Fraser-Liggett C."/>
            <person name="Carlton J."/>
        </authorList>
    </citation>
    <scope>NUCLEOTIDE SEQUENCE</scope>
    <source>
        <strain evidence="4">G3</strain>
    </source>
</reference>
<dbReference type="PANTHER" id="PTHR45876">
    <property type="entry name" value="FI04035P"/>
    <property type="match status" value="1"/>
</dbReference>
<dbReference type="PANTHER" id="PTHR45876:SF8">
    <property type="entry name" value="FI04035P"/>
    <property type="match status" value="1"/>
</dbReference>
<protein>
    <submittedName>
        <fullName evidence="4">RhoGAP domain containing protein</fullName>
    </submittedName>
</protein>
<evidence type="ECO:0000259" key="2">
    <source>
        <dbReference type="PROSITE" id="PS50238"/>
    </source>
</evidence>
<dbReference type="AlphaFoldDB" id="A2FKH8"/>
<dbReference type="InterPro" id="IPR008936">
    <property type="entry name" value="Rho_GTPase_activation_prot"/>
</dbReference>
<evidence type="ECO:0000313" key="5">
    <source>
        <dbReference type="Proteomes" id="UP000001542"/>
    </source>
</evidence>
<dbReference type="InterPro" id="IPR038185">
    <property type="entry name" value="MyTH4_dom_sf"/>
</dbReference>
<dbReference type="eggNOG" id="KOG2200">
    <property type="taxonomic scope" value="Eukaryota"/>
</dbReference>
<organism evidence="4 5">
    <name type="scientific">Trichomonas vaginalis (strain ATCC PRA-98 / G3)</name>
    <dbReference type="NCBI Taxonomy" id="412133"/>
    <lineage>
        <taxon>Eukaryota</taxon>
        <taxon>Metamonada</taxon>
        <taxon>Parabasalia</taxon>
        <taxon>Trichomonadida</taxon>
        <taxon>Trichomonadidae</taxon>
        <taxon>Trichomonas</taxon>
    </lineage>
</organism>
<dbReference type="VEuPathDB" id="TrichDB:TVAG_134970"/>
<keyword evidence="5" id="KW-1185">Reference proteome</keyword>
<dbReference type="SMART" id="SM00324">
    <property type="entry name" value="RhoGAP"/>
    <property type="match status" value="1"/>
</dbReference>
<dbReference type="OrthoDB" id="5873004at2759"/>
<dbReference type="EMBL" id="DS113849">
    <property type="protein sequence ID" value="EAX94590.1"/>
    <property type="molecule type" value="Genomic_DNA"/>
</dbReference>
<dbReference type="Gene3D" id="1.10.555.10">
    <property type="entry name" value="Rho GTPase activation protein"/>
    <property type="match status" value="1"/>
</dbReference>
<dbReference type="GO" id="GO:0005096">
    <property type="term" value="F:GTPase activator activity"/>
    <property type="evidence" value="ECO:0000318"/>
    <property type="project" value="GO_Central"/>
</dbReference>
<dbReference type="GO" id="GO:0005737">
    <property type="term" value="C:cytoplasm"/>
    <property type="evidence" value="ECO:0000318"/>
    <property type="project" value="GO_Central"/>
</dbReference>
<feature type="region of interest" description="Disordered" evidence="1">
    <location>
        <begin position="1"/>
        <end position="35"/>
    </location>
</feature>
<dbReference type="STRING" id="5722.A2FKH8"/>
<dbReference type="VEuPathDB" id="TrichDB:TVAGG3_0075080"/>
<dbReference type="FunFam" id="1.10.555.10:FF:000045">
    <property type="entry name" value="RhoGAP domain containing protein"/>
    <property type="match status" value="1"/>
</dbReference>
<dbReference type="InParanoid" id="A2FKH8"/>
<dbReference type="CDD" id="cd00159">
    <property type="entry name" value="RhoGAP"/>
    <property type="match status" value="1"/>
</dbReference>
<proteinExistence type="predicted"/>
<feature type="domain" description="Rho-GAP" evidence="2">
    <location>
        <begin position="269"/>
        <end position="455"/>
    </location>
</feature>
<accession>A2FKH8</accession>
<sequence>MEEEQQEAVQNETPQIPKKGPRVHKRNKDNIKLEKSKEYYSKTTSMGDLINPDKEMYMPGTGIFAPPLPKNFKEYPTFLDFANSRLSEVKKGGMFGKKFSPSEVIICSMDPLKTSLLISNKKIGAQLNELLLTYIKAKADEDGKKALKEIYDLIRKDEELIDETFLQAMRLTNQTPDEFSRKTWQAFMFVCTIFPASKDIKGVVYNYIESRCHDTDPVLQSMAQFTYIRYDARTPSESVLEFDDEAIPLDEIIDNLPNDVFEGNHYSCVSIYEMIWSQSRNERIHYPYPIYLKQITNRMVELGILKTEGCFRLPGSKLAYTKALKELYHNKCEISSLTINDLDSMFKAWFRALTEPLIPTGYFDEFLESVKNEKYIEFAESLPRVNRDTLKFLVGFCKKITAANEYTKMSSLNVAICFSPNIVSPPKSRVLETQRGAEYAKSFLIYLVDHWNTTDIYTD</sequence>
<evidence type="ECO:0000259" key="3">
    <source>
        <dbReference type="PROSITE" id="PS51016"/>
    </source>
</evidence>
<dbReference type="InterPro" id="IPR000198">
    <property type="entry name" value="RhoGAP_dom"/>
</dbReference>
<dbReference type="Pfam" id="PF00620">
    <property type="entry name" value="RhoGAP"/>
    <property type="match status" value="1"/>
</dbReference>
<dbReference type="GO" id="GO:0005856">
    <property type="term" value="C:cytoskeleton"/>
    <property type="evidence" value="ECO:0007669"/>
    <property type="project" value="InterPro"/>
</dbReference>
<dbReference type="SMR" id="A2FKH8"/>
<dbReference type="PROSITE" id="PS51016">
    <property type="entry name" value="MYTH4"/>
    <property type="match status" value="1"/>
</dbReference>
<dbReference type="GO" id="GO:0007165">
    <property type="term" value="P:signal transduction"/>
    <property type="evidence" value="ECO:0007669"/>
    <property type="project" value="InterPro"/>
</dbReference>
<dbReference type="InterPro" id="IPR000857">
    <property type="entry name" value="MyTH4_dom"/>
</dbReference>
<dbReference type="Pfam" id="PF00784">
    <property type="entry name" value="MyTH4"/>
    <property type="match status" value="1"/>
</dbReference>
<dbReference type="RefSeq" id="XP_001307520.1">
    <property type="nucleotide sequence ID" value="XM_001307519.1"/>
</dbReference>
<evidence type="ECO:0000256" key="1">
    <source>
        <dbReference type="SAM" id="MobiDB-lite"/>
    </source>
</evidence>
<name>A2FKH8_TRIV3</name>
<dbReference type="OMA" id="RNERIHY"/>
<feature type="domain" description="MyTH4" evidence="3">
    <location>
        <begin position="107"/>
        <end position="246"/>
    </location>
</feature>
<dbReference type="KEGG" id="tva:4752327"/>